<dbReference type="PANTHER" id="PTHR38779">
    <property type="entry name" value="TYPE II SECRETION SYSTEM PROTEIN I-RELATED"/>
    <property type="match status" value="1"/>
</dbReference>
<evidence type="ECO:0000256" key="6">
    <source>
        <dbReference type="ARBA" id="ARBA00022692"/>
    </source>
</evidence>
<proteinExistence type="inferred from homology"/>
<protein>
    <submittedName>
        <fullName evidence="10">Prepilin-type N-terminal cleavage/methylation domain-containing protein</fullName>
    </submittedName>
</protein>
<keyword evidence="6 9" id="KW-0812">Transmembrane</keyword>
<dbReference type="Pfam" id="PF07963">
    <property type="entry name" value="N_methyl"/>
    <property type="match status" value="1"/>
</dbReference>
<evidence type="ECO:0000256" key="1">
    <source>
        <dbReference type="ARBA" id="ARBA00004377"/>
    </source>
</evidence>
<evidence type="ECO:0000313" key="11">
    <source>
        <dbReference type="Proteomes" id="UP000641025"/>
    </source>
</evidence>
<keyword evidence="11" id="KW-1185">Reference proteome</keyword>
<comment type="caution">
    <text evidence="10">The sequence shown here is derived from an EMBL/GenBank/DDBJ whole genome shotgun (WGS) entry which is preliminary data.</text>
</comment>
<name>A0ABS0YNL0_9BACT</name>
<keyword evidence="4" id="KW-0488">Methylation</keyword>
<dbReference type="EMBL" id="JAEMHK010000003">
    <property type="protein sequence ID" value="MBJ6799513.1"/>
    <property type="molecule type" value="Genomic_DNA"/>
</dbReference>
<keyword evidence="5" id="KW-0997">Cell inner membrane</keyword>
<evidence type="ECO:0000256" key="2">
    <source>
        <dbReference type="ARBA" id="ARBA00008358"/>
    </source>
</evidence>
<feature type="transmembrane region" description="Helical" evidence="9">
    <location>
        <begin position="6"/>
        <end position="24"/>
    </location>
</feature>
<accession>A0ABS0YNL0</accession>
<dbReference type="InterPro" id="IPR010052">
    <property type="entry name" value="T2SS_protein-GspI"/>
</dbReference>
<gene>
    <name evidence="10" type="ORF">JFN90_05125</name>
</gene>
<sequence length="114" mass="12848">MRGFTLLEVMIALAITAGVLLTVISSVNHHLARISEDTEETRAVLLGRAKLEDPEFAKKADNKGDFAPDHPDHKWEREITKTEIPGLNMIRLTVTWNNDSKRLSLVQYAPQNVQ</sequence>
<reference evidence="10 11" key="1">
    <citation type="submission" date="2020-12" db="EMBL/GenBank/DDBJ databases">
        <title>Geomonas sp. Red259, isolated from paddy soil.</title>
        <authorList>
            <person name="Xu Z."/>
            <person name="Zhang Z."/>
            <person name="Masuda Y."/>
            <person name="Itoh H."/>
            <person name="Senoo K."/>
        </authorList>
    </citation>
    <scope>NUCLEOTIDE SEQUENCE [LARGE SCALE GENOMIC DNA]</scope>
    <source>
        <strain evidence="10 11">Red259</strain>
    </source>
</reference>
<organism evidence="10 11">
    <name type="scientific">Geomonas propionica</name>
    <dbReference type="NCBI Taxonomy" id="2798582"/>
    <lineage>
        <taxon>Bacteria</taxon>
        <taxon>Pseudomonadati</taxon>
        <taxon>Thermodesulfobacteriota</taxon>
        <taxon>Desulfuromonadia</taxon>
        <taxon>Geobacterales</taxon>
        <taxon>Geobacteraceae</taxon>
        <taxon>Geomonas</taxon>
    </lineage>
</organism>
<evidence type="ECO:0000256" key="5">
    <source>
        <dbReference type="ARBA" id="ARBA00022519"/>
    </source>
</evidence>
<dbReference type="NCBIfam" id="TIGR02532">
    <property type="entry name" value="IV_pilin_GFxxxE"/>
    <property type="match status" value="1"/>
</dbReference>
<evidence type="ECO:0000256" key="8">
    <source>
        <dbReference type="ARBA" id="ARBA00023136"/>
    </source>
</evidence>
<keyword evidence="3" id="KW-1003">Cell membrane</keyword>
<dbReference type="InterPro" id="IPR012902">
    <property type="entry name" value="N_methyl_site"/>
</dbReference>
<dbReference type="RefSeq" id="WP_199394030.1">
    <property type="nucleotide sequence ID" value="NZ_JAEMHK010000003.1"/>
</dbReference>
<dbReference type="PANTHER" id="PTHR38779:SF2">
    <property type="entry name" value="TYPE II SECRETION SYSTEM PROTEIN I-RELATED"/>
    <property type="match status" value="1"/>
</dbReference>
<dbReference type="Proteomes" id="UP000641025">
    <property type="component" value="Unassembled WGS sequence"/>
</dbReference>
<evidence type="ECO:0000313" key="10">
    <source>
        <dbReference type="EMBL" id="MBJ6799513.1"/>
    </source>
</evidence>
<keyword evidence="7 9" id="KW-1133">Transmembrane helix</keyword>
<evidence type="ECO:0000256" key="7">
    <source>
        <dbReference type="ARBA" id="ARBA00022989"/>
    </source>
</evidence>
<evidence type="ECO:0000256" key="9">
    <source>
        <dbReference type="SAM" id="Phobius"/>
    </source>
</evidence>
<dbReference type="PROSITE" id="PS00409">
    <property type="entry name" value="PROKAR_NTER_METHYL"/>
    <property type="match status" value="1"/>
</dbReference>
<comment type="subcellular location">
    <subcellularLocation>
        <location evidence="1">Cell inner membrane</location>
        <topology evidence="1">Single-pass membrane protein</topology>
    </subcellularLocation>
</comment>
<comment type="similarity">
    <text evidence="2">Belongs to the GSP I family.</text>
</comment>
<keyword evidence="8 9" id="KW-0472">Membrane</keyword>
<evidence type="ECO:0000256" key="3">
    <source>
        <dbReference type="ARBA" id="ARBA00022475"/>
    </source>
</evidence>
<evidence type="ECO:0000256" key="4">
    <source>
        <dbReference type="ARBA" id="ARBA00022481"/>
    </source>
</evidence>